<comment type="caution">
    <text evidence="2">The sequence shown here is derived from an EMBL/GenBank/DDBJ whole genome shotgun (WGS) entry which is preliminary data.</text>
</comment>
<evidence type="ECO:0000313" key="3">
    <source>
        <dbReference type="Proteomes" id="UP001143981"/>
    </source>
</evidence>
<feature type="non-terminal residue" evidence="2">
    <location>
        <position position="133"/>
    </location>
</feature>
<accession>A0A9W7YCH6</accession>
<gene>
    <name evidence="2" type="primary">CEG1</name>
    <name evidence="2" type="ORF">LPJ61_003613</name>
</gene>
<dbReference type="Proteomes" id="UP001143981">
    <property type="component" value="Unassembled WGS sequence"/>
</dbReference>
<dbReference type="PANTHER" id="PTHR10367:SF17">
    <property type="entry name" value="MRNA-CAPPING ENZYME"/>
    <property type="match status" value="1"/>
</dbReference>
<dbReference type="AlphaFoldDB" id="A0A9W7YCH6"/>
<dbReference type="GO" id="GO:0006370">
    <property type="term" value="P:7-methylguanosine mRNA capping"/>
    <property type="evidence" value="ECO:0007669"/>
    <property type="project" value="InterPro"/>
</dbReference>
<keyword evidence="3" id="KW-1185">Reference proteome</keyword>
<dbReference type="OrthoDB" id="200924at2759"/>
<reference evidence="2" key="1">
    <citation type="submission" date="2022-07" db="EMBL/GenBank/DDBJ databases">
        <title>Phylogenomic reconstructions and comparative analyses of Kickxellomycotina fungi.</title>
        <authorList>
            <person name="Reynolds N.K."/>
            <person name="Stajich J.E."/>
            <person name="Barry K."/>
            <person name="Grigoriev I.V."/>
            <person name="Crous P."/>
            <person name="Smith M.E."/>
        </authorList>
    </citation>
    <scope>NUCLEOTIDE SEQUENCE</scope>
    <source>
        <strain evidence="2">BCRC 34381</strain>
    </source>
</reference>
<dbReference type="InterPro" id="IPR001339">
    <property type="entry name" value="mRNA_cap_enzyme_adenylation"/>
</dbReference>
<name>A0A9W7YCH6_9FUNG</name>
<proteinExistence type="predicted"/>
<feature type="domain" description="mRNA capping enzyme adenylation" evidence="1">
    <location>
        <begin position="40"/>
        <end position="130"/>
    </location>
</feature>
<dbReference type="EC" id="2.7.7.50" evidence="2"/>
<dbReference type="InterPro" id="IPR051029">
    <property type="entry name" value="mRNA_Capping_Enz/RNA_Phosphat"/>
</dbReference>
<keyword evidence="2" id="KW-0548">Nucleotidyltransferase</keyword>
<sequence length="133" mass="15132">MAGEIPSIPGVQVPEYAAQTLRQLVATLVHAQRTMFPGSQPVSFTREHLRTELLNEDYFVCEKSDGVRVLVLMLVDKGYHGRPLTYIITRKNEYFIVPNAHFPLPESHDFSQYHHQTLIDAELVIDIEDGGKQ</sequence>
<dbReference type="Pfam" id="PF01331">
    <property type="entry name" value="mRNA_cap_enzyme"/>
    <property type="match status" value="1"/>
</dbReference>
<dbReference type="GO" id="GO:0005524">
    <property type="term" value="F:ATP binding"/>
    <property type="evidence" value="ECO:0007669"/>
    <property type="project" value="InterPro"/>
</dbReference>
<evidence type="ECO:0000313" key="2">
    <source>
        <dbReference type="EMBL" id="KAJ1729256.1"/>
    </source>
</evidence>
<keyword evidence="2" id="KW-0808">Transferase</keyword>
<dbReference type="Gene3D" id="3.30.470.30">
    <property type="entry name" value="DNA ligase/mRNA capping enzyme"/>
    <property type="match status" value="1"/>
</dbReference>
<organism evidence="2 3">
    <name type="scientific">Coemansia biformis</name>
    <dbReference type="NCBI Taxonomy" id="1286918"/>
    <lineage>
        <taxon>Eukaryota</taxon>
        <taxon>Fungi</taxon>
        <taxon>Fungi incertae sedis</taxon>
        <taxon>Zoopagomycota</taxon>
        <taxon>Kickxellomycotina</taxon>
        <taxon>Kickxellomycetes</taxon>
        <taxon>Kickxellales</taxon>
        <taxon>Kickxellaceae</taxon>
        <taxon>Coemansia</taxon>
    </lineage>
</organism>
<evidence type="ECO:0000259" key="1">
    <source>
        <dbReference type="Pfam" id="PF01331"/>
    </source>
</evidence>
<protein>
    <submittedName>
        <fullName evidence="2">Dcp1p-Dcp2p decapping enzyme complex alpha subunit</fullName>
        <ecNumber evidence="2">2.7.7.50</ecNumber>
    </submittedName>
</protein>
<dbReference type="EMBL" id="JANBOI010000647">
    <property type="protein sequence ID" value="KAJ1729256.1"/>
    <property type="molecule type" value="Genomic_DNA"/>
</dbReference>
<dbReference type="GO" id="GO:0004484">
    <property type="term" value="F:mRNA guanylyltransferase activity"/>
    <property type="evidence" value="ECO:0007669"/>
    <property type="project" value="UniProtKB-EC"/>
</dbReference>
<dbReference type="SUPFAM" id="SSF56091">
    <property type="entry name" value="DNA ligase/mRNA capping enzyme, catalytic domain"/>
    <property type="match status" value="1"/>
</dbReference>
<dbReference type="PANTHER" id="PTHR10367">
    <property type="entry name" value="MRNA-CAPPING ENZYME"/>
    <property type="match status" value="1"/>
</dbReference>